<feature type="domain" description="AMP-dependent synthetase/ligase" evidence="3">
    <location>
        <begin position="10"/>
        <end position="367"/>
    </location>
</feature>
<evidence type="ECO:0000313" key="4">
    <source>
        <dbReference type="EMBL" id="RAS65291.1"/>
    </source>
</evidence>
<dbReference type="InterPro" id="IPR000873">
    <property type="entry name" value="AMP-dep_synth/lig_dom"/>
</dbReference>
<dbReference type="EMBL" id="QLTR01000007">
    <property type="protein sequence ID" value="RAS65291.1"/>
    <property type="molecule type" value="Genomic_DNA"/>
</dbReference>
<dbReference type="RefSeq" id="WP_042485927.1">
    <property type="nucleotide sequence ID" value="NZ_CBCRWT010000063.1"/>
</dbReference>
<organism evidence="4 5">
    <name type="scientific">Vibrio diazotrophicus</name>
    <dbReference type="NCBI Taxonomy" id="685"/>
    <lineage>
        <taxon>Bacteria</taxon>
        <taxon>Pseudomonadati</taxon>
        <taxon>Pseudomonadota</taxon>
        <taxon>Gammaproteobacteria</taxon>
        <taxon>Vibrionales</taxon>
        <taxon>Vibrionaceae</taxon>
        <taxon>Vibrio</taxon>
    </lineage>
</organism>
<reference evidence="4 5" key="1">
    <citation type="submission" date="2018-06" db="EMBL/GenBank/DDBJ databases">
        <title>Freshwater and sediment microbial communities from various areas in North America, analyzing microbe dynamics in response to fracking.</title>
        <authorList>
            <person name="Lamendella R."/>
        </authorList>
    </citation>
    <scope>NUCLEOTIDE SEQUENCE [LARGE SCALE GENOMIC DNA]</scope>
    <source>
        <strain evidence="4 5">99A</strain>
    </source>
</reference>
<dbReference type="PANTHER" id="PTHR43201:SF5">
    <property type="entry name" value="MEDIUM-CHAIN ACYL-COA LIGASE ACSF2, MITOCHONDRIAL"/>
    <property type="match status" value="1"/>
</dbReference>
<dbReference type="Gene3D" id="3.40.50.12780">
    <property type="entry name" value="N-terminal domain of ligase-like"/>
    <property type="match status" value="1"/>
</dbReference>
<protein>
    <submittedName>
        <fullName evidence="4">Long-subunit acyl-CoA synthetase (AMP-forming)</fullName>
    </submittedName>
</protein>
<dbReference type="Proteomes" id="UP000248729">
    <property type="component" value="Unassembled WGS sequence"/>
</dbReference>
<sequence>MSIIKKIINNVNHHPNSPAIITLSELGEEESVLSYSDLLTCSMNVVHRALKHIGSGEHVGIVMGNSPSWVIADIALMYENIIEVPVPLSFSAEQASNLLSKCQLLLVDQTGLQTLRNWETTYFTFPSAIFDVNPSELFSPRYESFYYPENDDDKIIKIIHTSGTTSHPKGVCIRSYGLDHLVESLEERTYSDDYSRYLNLVPLSLLIEQVTAIYMPLTTGGSIIQPPASLPPLGDPSVTANQRLDLIEKSKPTALTLSPALVEAIADKAESTANFESRLLSIFGRKDQPLIAAGGAPVSVDVLNRLHSLGINVYQGYGLSENSSVVSWNYRDGNKIGTVGEPLSHVQVKLAEDGELCIKSSSLFSGYSNTSDPSCCGLDSDGWLHTGDIATIDDDGYISIVGRKKSMIIMSNGRNVSPEWLESSYRTLPYITDVIVFGDNKEFLQGIFIYEGTSDLGNLEWLISQFAEKNLNQIEHIRTPIFIKRNEAVMAELFTVTGRPRREHVTKFIENAGFTI</sequence>
<dbReference type="PROSITE" id="PS00455">
    <property type="entry name" value="AMP_BINDING"/>
    <property type="match status" value="1"/>
</dbReference>
<comment type="caution">
    <text evidence="4">The sequence shown here is derived from an EMBL/GenBank/DDBJ whole genome shotgun (WGS) entry which is preliminary data.</text>
</comment>
<evidence type="ECO:0000313" key="5">
    <source>
        <dbReference type="Proteomes" id="UP000248729"/>
    </source>
</evidence>
<dbReference type="Pfam" id="PF00501">
    <property type="entry name" value="AMP-binding"/>
    <property type="match status" value="1"/>
</dbReference>
<dbReference type="GO" id="GO:0031956">
    <property type="term" value="F:medium-chain fatty acid-CoA ligase activity"/>
    <property type="evidence" value="ECO:0007669"/>
    <property type="project" value="TreeGrafter"/>
</dbReference>
<dbReference type="PANTHER" id="PTHR43201">
    <property type="entry name" value="ACYL-COA SYNTHETASE"/>
    <property type="match status" value="1"/>
</dbReference>
<proteinExistence type="inferred from homology"/>
<evidence type="ECO:0000259" key="3">
    <source>
        <dbReference type="Pfam" id="PF00501"/>
    </source>
</evidence>
<dbReference type="SUPFAM" id="SSF56801">
    <property type="entry name" value="Acetyl-CoA synthetase-like"/>
    <property type="match status" value="1"/>
</dbReference>
<gene>
    <name evidence="4" type="ORF">DET48_1073</name>
</gene>
<dbReference type="GO" id="GO:0006631">
    <property type="term" value="P:fatty acid metabolic process"/>
    <property type="evidence" value="ECO:0007669"/>
    <property type="project" value="TreeGrafter"/>
</dbReference>
<accession>A0A329EA53</accession>
<dbReference type="AlphaFoldDB" id="A0A329EA53"/>
<comment type="similarity">
    <text evidence="1">Belongs to the ATP-dependent AMP-binding enzyme family.</text>
</comment>
<keyword evidence="2" id="KW-0436">Ligase</keyword>
<evidence type="ECO:0000256" key="2">
    <source>
        <dbReference type="ARBA" id="ARBA00022598"/>
    </source>
</evidence>
<evidence type="ECO:0000256" key="1">
    <source>
        <dbReference type="ARBA" id="ARBA00006432"/>
    </source>
</evidence>
<dbReference type="GeneID" id="94027037"/>
<dbReference type="InterPro" id="IPR020845">
    <property type="entry name" value="AMP-binding_CS"/>
</dbReference>
<dbReference type="InterPro" id="IPR042099">
    <property type="entry name" value="ANL_N_sf"/>
</dbReference>
<name>A0A329EA53_VIBDI</name>